<accession>A0ABN3JGZ9</accession>
<comment type="caution">
    <text evidence="5">The sequence shown here is derived from an EMBL/GenBank/DDBJ whole genome shotgun (WGS) entry which is preliminary data.</text>
</comment>
<evidence type="ECO:0000313" key="5">
    <source>
        <dbReference type="EMBL" id="GAA2429941.1"/>
    </source>
</evidence>
<dbReference type="InterPro" id="IPR005650">
    <property type="entry name" value="BlaI_family"/>
</dbReference>
<keyword evidence="2" id="KW-0805">Transcription regulation</keyword>
<dbReference type="Pfam" id="PF03965">
    <property type="entry name" value="Penicillinase_R"/>
    <property type="match status" value="1"/>
</dbReference>
<dbReference type="RefSeq" id="WP_344591930.1">
    <property type="nucleotide sequence ID" value="NZ_BAAARW010000020.1"/>
</dbReference>
<evidence type="ECO:0000256" key="3">
    <source>
        <dbReference type="ARBA" id="ARBA00023125"/>
    </source>
</evidence>
<dbReference type="Proteomes" id="UP001501231">
    <property type="component" value="Unassembled WGS sequence"/>
</dbReference>
<sequence>MVGLAGSLERAIVEALWAAPGPLRIRELLERLNEGGTKPLAYNTVQTVAERLARKGMLTKLADGHAFRYRPTRAREAYVAELMLDALTETVDHGAVLTRFAEGVAAEDARQLLEALRRRAADEFGT</sequence>
<dbReference type="InterPro" id="IPR036388">
    <property type="entry name" value="WH-like_DNA-bd_sf"/>
</dbReference>
<keyword evidence="6" id="KW-1185">Reference proteome</keyword>
<dbReference type="EMBL" id="BAAARW010000020">
    <property type="protein sequence ID" value="GAA2429941.1"/>
    <property type="molecule type" value="Genomic_DNA"/>
</dbReference>
<dbReference type="Gene3D" id="1.10.10.10">
    <property type="entry name" value="Winged helix-like DNA-binding domain superfamily/Winged helix DNA-binding domain"/>
    <property type="match status" value="1"/>
</dbReference>
<keyword evidence="4" id="KW-0804">Transcription</keyword>
<evidence type="ECO:0000313" key="6">
    <source>
        <dbReference type="Proteomes" id="UP001501231"/>
    </source>
</evidence>
<evidence type="ECO:0000256" key="1">
    <source>
        <dbReference type="ARBA" id="ARBA00011046"/>
    </source>
</evidence>
<keyword evidence="3" id="KW-0238">DNA-binding</keyword>
<protein>
    <recommendedName>
        <fullName evidence="7">BlaI/MecI/CopY family transcriptional regulator</fullName>
    </recommendedName>
</protein>
<dbReference type="SUPFAM" id="SSF46785">
    <property type="entry name" value="Winged helix' DNA-binding domain"/>
    <property type="match status" value="1"/>
</dbReference>
<comment type="similarity">
    <text evidence="1">Belongs to the BlaI transcriptional regulatory family.</text>
</comment>
<name>A0ABN3JGZ9_9ACTN</name>
<organism evidence="5 6">
    <name type="scientific">Actinomadura vinacea</name>
    <dbReference type="NCBI Taxonomy" id="115336"/>
    <lineage>
        <taxon>Bacteria</taxon>
        <taxon>Bacillati</taxon>
        <taxon>Actinomycetota</taxon>
        <taxon>Actinomycetes</taxon>
        <taxon>Streptosporangiales</taxon>
        <taxon>Thermomonosporaceae</taxon>
        <taxon>Actinomadura</taxon>
    </lineage>
</organism>
<dbReference type="InterPro" id="IPR036390">
    <property type="entry name" value="WH_DNA-bd_sf"/>
</dbReference>
<reference evidence="6" key="1">
    <citation type="journal article" date="2019" name="Int. J. Syst. Evol. Microbiol.">
        <title>The Global Catalogue of Microorganisms (GCM) 10K type strain sequencing project: providing services to taxonomists for standard genome sequencing and annotation.</title>
        <authorList>
            <consortium name="The Broad Institute Genomics Platform"/>
            <consortium name="The Broad Institute Genome Sequencing Center for Infectious Disease"/>
            <person name="Wu L."/>
            <person name="Ma J."/>
        </authorList>
    </citation>
    <scope>NUCLEOTIDE SEQUENCE [LARGE SCALE GENOMIC DNA]</scope>
    <source>
        <strain evidence="6">JCM 3325</strain>
    </source>
</reference>
<proteinExistence type="inferred from homology"/>
<dbReference type="Gene3D" id="6.10.140.850">
    <property type="match status" value="1"/>
</dbReference>
<evidence type="ECO:0000256" key="2">
    <source>
        <dbReference type="ARBA" id="ARBA00023015"/>
    </source>
</evidence>
<gene>
    <name evidence="5" type="ORF">GCM10010191_49190</name>
</gene>
<evidence type="ECO:0008006" key="7">
    <source>
        <dbReference type="Google" id="ProtNLM"/>
    </source>
</evidence>
<evidence type="ECO:0000256" key="4">
    <source>
        <dbReference type="ARBA" id="ARBA00023163"/>
    </source>
</evidence>